<dbReference type="KEGG" id="tro:trd_1719"/>
<proteinExistence type="predicted"/>
<dbReference type="STRING" id="309801.trd_1719"/>
<accession>B9L108</accession>
<gene>
    <name evidence="1" type="ordered locus">trd_1719</name>
</gene>
<dbReference type="EMBL" id="CP001275">
    <property type="protein sequence ID" value="ACM04896.1"/>
    <property type="molecule type" value="Genomic_DNA"/>
</dbReference>
<dbReference type="Proteomes" id="UP000000447">
    <property type="component" value="Chromosome"/>
</dbReference>
<evidence type="ECO:0000313" key="2">
    <source>
        <dbReference type="Proteomes" id="UP000000447"/>
    </source>
</evidence>
<evidence type="ECO:0000313" key="1">
    <source>
        <dbReference type="EMBL" id="ACM04896.1"/>
    </source>
</evidence>
<dbReference type="eggNOG" id="ENOG502Z8JB">
    <property type="taxonomic scope" value="Bacteria"/>
</dbReference>
<dbReference type="OrthoDB" id="142074at2"/>
<dbReference type="HOGENOM" id="CLU_747905_0_0_0"/>
<reference evidence="1 2" key="1">
    <citation type="journal article" date="2009" name="PLoS ONE">
        <title>Complete genome sequence of the aerobic CO-oxidizing thermophile Thermomicrobium roseum.</title>
        <authorList>
            <person name="Wu D."/>
            <person name="Raymond J."/>
            <person name="Wu M."/>
            <person name="Chatterji S."/>
            <person name="Ren Q."/>
            <person name="Graham J.E."/>
            <person name="Bryant D.A."/>
            <person name="Robb F."/>
            <person name="Colman A."/>
            <person name="Tallon L.J."/>
            <person name="Badger J.H."/>
            <person name="Madupu R."/>
            <person name="Ward N.L."/>
            <person name="Eisen J.A."/>
        </authorList>
    </citation>
    <scope>NUCLEOTIDE SEQUENCE [LARGE SCALE GENOMIC DNA]</scope>
    <source>
        <strain evidence="2">ATCC 27502 / DSM 5159 / P-2</strain>
    </source>
</reference>
<name>B9L108_THERP</name>
<dbReference type="AlphaFoldDB" id="B9L108"/>
<organism evidence="1 2">
    <name type="scientific">Thermomicrobium roseum (strain ATCC 27502 / DSM 5159 / P-2)</name>
    <dbReference type="NCBI Taxonomy" id="309801"/>
    <lineage>
        <taxon>Bacteria</taxon>
        <taxon>Pseudomonadati</taxon>
        <taxon>Thermomicrobiota</taxon>
        <taxon>Thermomicrobia</taxon>
        <taxon>Thermomicrobiales</taxon>
        <taxon>Thermomicrobiaceae</taxon>
        <taxon>Thermomicrobium</taxon>
    </lineage>
</organism>
<dbReference type="RefSeq" id="WP_015922661.1">
    <property type="nucleotide sequence ID" value="NC_011959.1"/>
</dbReference>
<sequence>MSALGRLPLVAQDVECLVRHRLAAPELRVAVGQLVEPETILAMAADGLPRSARIALAAELGVAPADAARYLVRALGERVEAGEVVAVRRRGLRSQEVTSPIAGRLATLDAETGLLTVVTDPPRRAVPALVAGEVRSVADDAVTIRAIGDLLLGASLLGRESAGPLIVLADRPDRELPAEEFDERCRGAIVLAGMTVSSAALRRLHDVGAAGVIVGGLSTHALEPFWGSAAPTRLQRALVDPSADWPFPFGVLMLEGFGRLPVPEPAFDFLAERAGRWVALLSSASLGLDRPACFVSSRSLQGQPLQPIALVPGAVVHLRLPARPGLGRLVSVPFVARQPDSLAFRAVWVERDGNREIVPVDLVDPVAADA</sequence>
<keyword evidence="2" id="KW-1185">Reference proteome</keyword>
<protein>
    <submittedName>
        <fullName evidence="1">Uncharacterized protein</fullName>
    </submittedName>
</protein>